<sequence>MSSASEEVQILVENSDSVSTDQEDTELHEDGRSNDKVRKANIKTKEVPSSIDESELLNVSYMYNIPSEYNLVHPSKYMRADEALDSESLMLYAEDFRSRAINAMTVSYQRARTLKGKIAEMEHIPRRREGSSYYYSDLRGGVARDPPIA</sequence>
<proteinExistence type="predicted"/>
<name>A0A067LCC8_JATCU</name>
<dbReference type="AlphaFoldDB" id="A0A067LCC8"/>
<feature type="region of interest" description="Disordered" evidence="1">
    <location>
        <begin position="1"/>
        <end position="41"/>
    </location>
</feature>
<evidence type="ECO:0000256" key="1">
    <source>
        <dbReference type="SAM" id="MobiDB-lite"/>
    </source>
</evidence>
<keyword evidence="3" id="KW-1185">Reference proteome</keyword>
<protein>
    <submittedName>
        <fullName evidence="2">Uncharacterized protein</fullName>
    </submittedName>
</protein>
<dbReference type="EMBL" id="KK914220">
    <property type="protein sequence ID" value="KDP46141.1"/>
    <property type="molecule type" value="Genomic_DNA"/>
</dbReference>
<reference evidence="2 3" key="1">
    <citation type="journal article" date="2014" name="PLoS ONE">
        <title>Global Analysis of Gene Expression Profiles in Physic Nut (Jatropha curcas L.) Seedlings Exposed to Salt Stress.</title>
        <authorList>
            <person name="Zhang L."/>
            <person name="Zhang C."/>
            <person name="Wu P."/>
            <person name="Chen Y."/>
            <person name="Li M."/>
            <person name="Jiang H."/>
            <person name="Wu G."/>
        </authorList>
    </citation>
    <scope>NUCLEOTIDE SEQUENCE [LARGE SCALE GENOMIC DNA]</scope>
    <source>
        <strain evidence="3">cv. GZQX0401</strain>
        <tissue evidence="2">Young leaves</tissue>
    </source>
</reference>
<organism evidence="2 3">
    <name type="scientific">Jatropha curcas</name>
    <name type="common">Barbados nut</name>
    <dbReference type="NCBI Taxonomy" id="180498"/>
    <lineage>
        <taxon>Eukaryota</taxon>
        <taxon>Viridiplantae</taxon>
        <taxon>Streptophyta</taxon>
        <taxon>Embryophyta</taxon>
        <taxon>Tracheophyta</taxon>
        <taxon>Spermatophyta</taxon>
        <taxon>Magnoliopsida</taxon>
        <taxon>eudicotyledons</taxon>
        <taxon>Gunneridae</taxon>
        <taxon>Pentapetalae</taxon>
        <taxon>rosids</taxon>
        <taxon>fabids</taxon>
        <taxon>Malpighiales</taxon>
        <taxon>Euphorbiaceae</taxon>
        <taxon>Crotonoideae</taxon>
        <taxon>Jatropheae</taxon>
        <taxon>Jatropha</taxon>
    </lineage>
</organism>
<evidence type="ECO:0000313" key="3">
    <source>
        <dbReference type="Proteomes" id="UP000027138"/>
    </source>
</evidence>
<dbReference type="Proteomes" id="UP000027138">
    <property type="component" value="Unassembled WGS sequence"/>
</dbReference>
<feature type="compositionally biased region" description="Polar residues" evidence="1">
    <location>
        <begin position="1"/>
        <end position="20"/>
    </location>
</feature>
<feature type="compositionally biased region" description="Basic and acidic residues" evidence="1">
    <location>
        <begin position="28"/>
        <end position="41"/>
    </location>
</feature>
<accession>A0A067LCC8</accession>
<gene>
    <name evidence="2" type="ORF">JCGZ_06652</name>
</gene>
<evidence type="ECO:0000313" key="2">
    <source>
        <dbReference type="EMBL" id="KDP46141.1"/>
    </source>
</evidence>